<name>A0A316DKU4_9BACT</name>
<dbReference type="EMBL" id="QGGO01000036">
    <property type="protein sequence ID" value="PWK17333.1"/>
    <property type="molecule type" value="Genomic_DNA"/>
</dbReference>
<dbReference type="AlphaFoldDB" id="A0A316DKU4"/>
<evidence type="ECO:0000313" key="1">
    <source>
        <dbReference type="EMBL" id="PWK17333.1"/>
    </source>
</evidence>
<accession>A0A316DKU4</accession>
<proteinExistence type="predicted"/>
<dbReference type="Gene3D" id="1.10.10.10">
    <property type="entry name" value="Winged helix-like DNA-binding domain superfamily/Winged helix DNA-binding domain"/>
    <property type="match status" value="1"/>
</dbReference>
<reference evidence="1 2" key="1">
    <citation type="submission" date="2018-05" db="EMBL/GenBank/DDBJ databases">
        <title>Genomic Encyclopedia of Archaeal and Bacterial Type Strains, Phase II (KMG-II): from individual species to whole genera.</title>
        <authorList>
            <person name="Goeker M."/>
        </authorList>
    </citation>
    <scope>NUCLEOTIDE SEQUENCE [LARGE SCALE GENOMIC DNA]</scope>
    <source>
        <strain evidence="1 2">DSM 22214</strain>
    </source>
</reference>
<keyword evidence="2" id="KW-1185">Reference proteome</keyword>
<dbReference type="Pfam" id="PF01527">
    <property type="entry name" value="HTH_Tnp_1"/>
    <property type="match status" value="1"/>
</dbReference>
<dbReference type="Proteomes" id="UP000245489">
    <property type="component" value="Unassembled WGS sequence"/>
</dbReference>
<dbReference type="GO" id="GO:0004803">
    <property type="term" value="F:transposase activity"/>
    <property type="evidence" value="ECO:0007669"/>
    <property type="project" value="InterPro"/>
</dbReference>
<dbReference type="SUPFAM" id="SSF46689">
    <property type="entry name" value="Homeodomain-like"/>
    <property type="match status" value="1"/>
</dbReference>
<dbReference type="RefSeq" id="WP_109745090.1">
    <property type="nucleotide sequence ID" value="NZ_QGGO01000036.1"/>
</dbReference>
<dbReference type="InterPro" id="IPR009057">
    <property type="entry name" value="Homeodomain-like_sf"/>
</dbReference>
<organism evidence="1 2">
    <name type="scientific">Arcicella aurantiaca</name>
    <dbReference type="NCBI Taxonomy" id="591202"/>
    <lineage>
        <taxon>Bacteria</taxon>
        <taxon>Pseudomonadati</taxon>
        <taxon>Bacteroidota</taxon>
        <taxon>Cytophagia</taxon>
        <taxon>Cytophagales</taxon>
        <taxon>Flectobacillaceae</taxon>
        <taxon>Arcicella</taxon>
    </lineage>
</organism>
<dbReference type="InterPro" id="IPR002514">
    <property type="entry name" value="Transposase_8"/>
</dbReference>
<comment type="caution">
    <text evidence="1">The sequence shown here is derived from an EMBL/GenBank/DDBJ whole genome shotgun (WGS) entry which is preliminary data.</text>
</comment>
<gene>
    <name evidence="1" type="ORF">LV89_04434</name>
</gene>
<dbReference type="OrthoDB" id="962470at2"/>
<dbReference type="GO" id="GO:0003677">
    <property type="term" value="F:DNA binding"/>
    <property type="evidence" value="ECO:0007669"/>
    <property type="project" value="InterPro"/>
</dbReference>
<evidence type="ECO:0000313" key="2">
    <source>
        <dbReference type="Proteomes" id="UP000245489"/>
    </source>
</evidence>
<protein>
    <submittedName>
        <fullName evidence="1">Transposase</fullName>
    </submittedName>
</protein>
<dbReference type="GO" id="GO:0006313">
    <property type="term" value="P:DNA transposition"/>
    <property type="evidence" value="ECO:0007669"/>
    <property type="project" value="InterPro"/>
</dbReference>
<dbReference type="InterPro" id="IPR036388">
    <property type="entry name" value="WH-like_DNA-bd_sf"/>
</dbReference>
<sequence length="98" mass="11538">MSNHRRNWSLSEKLEAVQLMKREGVGKASRQLEISSTTLYKWERHFDKDGEQGLMAKVVADKNPELERIKKENYELKMLVAEKELIIRIQNELLKKSP</sequence>